<dbReference type="InterPro" id="IPR000719">
    <property type="entry name" value="Prot_kinase_dom"/>
</dbReference>
<name>A0A0S4JKX6_BODSA</name>
<dbReference type="InterPro" id="IPR011009">
    <property type="entry name" value="Kinase-like_dom_sf"/>
</dbReference>
<dbReference type="CDD" id="cd00180">
    <property type="entry name" value="PKc"/>
    <property type="match status" value="1"/>
</dbReference>
<protein>
    <submittedName>
        <fullName evidence="7">Protein kinase, putative</fullName>
    </submittedName>
</protein>
<evidence type="ECO:0000256" key="4">
    <source>
        <dbReference type="ARBA" id="ARBA00022777"/>
    </source>
</evidence>
<dbReference type="SMART" id="SM00220">
    <property type="entry name" value="S_TKc"/>
    <property type="match status" value="1"/>
</dbReference>
<evidence type="ECO:0000256" key="5">
    <source>
        <dbReference type="ARBA" id="ARBA00022840"/>
    </source>
</evidence>
<reference evidence="8" key="1">
    <citation type="submission" date="2015-09" db="EMBL/GenBank/DDBJ databases">
        <authorList>
            <consortium name="Pathogen Informatics"/>
        </authorList>
    </citation>
    <scope>NUCLEOTIDE SEQUENCE [LARGE SCALE GENOMIC DNA]</scope>
    <source>
        <strain evidence="8">Lake Konstanz</strain>
    </source>
</reference>
<dbReference type="OrthoDB" id="10261027at2759"/>
<organism evidence="7 8">
    <name type="scientific">Bodo saltans</name>
    <name type="common">Flagellated protozoan</name>
    <dbReference type="NCBI Taxonomy" id="75058"/>
    <lineage>
        <taxon>Eukaryota</taxon>
        <taxon>Discoba</taxon>
        <taxon>Euglenozoa</taxon>
        <taxon>Kinetoplastea</taxon>
        <taxon>Metakinetoplastina</taxon>
        <taxon>Eubodonida</taxon>
        <taxon>Bodonidae</taxon>
        <taxon>Bodo</taxon>
    </lineage>
</organism>
<dbReference type="Gene3D" id="1.10.510.10">
    <property type="entry name" value="Transferase(Phosphotransferase) domain 1"/>
    <property type="match status" value="1"/>
</dbReference>
<keyword evidence="8" id="KW-1185">Reference proteome</keyword>
<evidence type="ECO:0000256" key="2">
    <source>
        <dbReference type="ARBA" id="ARBA00022679"/>
    </source>
</evidence>
<dbReference type="EMBL" id="CYKH01001872">
    <property type="protein sequence ID" value="CUG90880.1"/>
    <property type="molecule type" value="Genomic_DNA"/>
</dbReference>
<dbReference type="AlphaFoldDB" id="A0A0S4JKX6"/>
<dbReference type="Proteomes" id="UP000051952">
    <property type="component" value="Unassembled WGS sequence"/>
</dbReference>
<dbReference type="Pfam" id="PF00069">
    <property type="entry name" value="Pkinase"/>
    <property type="match status" value="1"/>
</dbReference>
<keyword evidence="3" id="KW-0547">Nucleotide-binding</keyword>
<evidence type="ECO:0000313" key="8">
    <source>
        <dbReference type="Proteomes" id="UP000051952"/>
    </source>
</evidence>
<evidence type="ECO:0000256" key="1">
    <source>
        <dbReference type="ARBA" id="ARBA00022527"/>
    </source>
</evidence>
<keyword evidence="1" id="KW-0723">Serine/threonine-protein kinase</keyword>
<keyword evidence="2" id="KW-0808">Transferase</keyword>
<evidence type="ECO:0000259" key="6">
    <source>
        <dbReference type="PROSITE" id="PS50011"/>
    </source>
</evidence>
<keyword evidence="4 7" id="KW-0418">Kinase</keyword>
<sequence length="187" mass="20812">MPIPDVAGIPSQMIYTLDQLEVGATIGRGANSWVHRGVLKPRSMAVALKHLWGVKAAEYCKREVAALQKLDHPNVVKTLGYCEVSPMEAYLILELSEEGKLSTLALADLPVYQQLIQSLKWCLQTAEGLKYLHSKDMVHLDIKPTNVLRFGDFVKLCDFGTAKHIAEDMFSTKTMRAPLPLIFACTK</sequence>
<dbReference type="SUPFAM" id="SSF56112">
    <property type="entry name" value="Protein kinase-like (PK-like)"/>
    <property type="match status" value="1"/>
</dbReference>
<dbReference type="GO" id="GO:0004709">
    <property type="term" value="F:MAP kinase kinase kinase activity"/>
    <property type="evidence" value="ECO:0007669"/>
    <property type="project" value="TreeGrafter"/>
</dbReference>
<dbReference type="PANTHER" id="PTHR46716">
    <property type="entry name" value="MITOGEN-ACTIVATED PROTEIN KINASE KINASE KINASE 7"/>
    <property type="match status" value="1"/>
</dbReference>
<dbReference type="GO" id="GO:0007254">
    <property type="term" value="P:JNK cascade"/>
    <property type="evidence" value="ECO:0007669"/>
    <property type="project" value="TreeGrafter"/>
</dbReference>
<evidence type="ECO:0000313" key="7">
    <source>
        <dbReference type="EMBL" id="CUG90880.1"/>
    </source>
</evidence>
<proteinExistence type="predicted"/>
<dbReference type="GO" id="GO:0006955">
    <property type="term" value="P:immune response"/>
    <property type="evidence" value="ECO:0007669"/>
    <property type="project" value="TreeGrafter"/>
</dbReference>
<keyword evidence="5" id="KW-0067">ATP-binding</keyword>
<dbReference type="GO" id="GO:0005524">
    <property type="term" value="F:ATP binding"/>
    <property type="evidence" value="ECO:0007669"/>
    <property type="project" value="UniProtKB-KW"/>
</dbReference>
<dbReference type="VEuPathDB" id="TriTrypDB:BSAL_29085"/>
<dbReference type="PANTHER" id="PTHR46716:SF1">
    <property type="entry name" value="MITOGEN-ACTIVATED PROTEIN KINASE KINASE KINASE 7"/>
    <property type="match status" value="1"/>
</dbReference>
<dbReference type="PROSITE" id="PS50011">
    <property type="entry name" value="PROTEIN_KINASE_DOM"/>
    <property type="match status" value="1"/>
</dbReference>
<feature type="domain" description="Protein kinase" evidence="6">
    <location>
        <begin position="20"/>
        <end position="187"/>
    </location>
</feature>
<evidence type="ECO:0000256" key="3">
    <source>
        <dbReference type="ARBA" id="ARBA00022741"/>
    </source>
</evidence>
<gene>
    <name evidence="7" type="ORF">BSAL_29085</name>
</gene>
<accession>A0A0S4JKX6</accession>